<evidence type="ECO:0000313" key="2">
    <source>
        <dbReference type="Proteomes" id="UP000828390"/>
    </source>
</evidence>
<evidence type="ECO:0008006" key="3">
    <source>
        <dbReference type="Google" id="ProtNLM"/>
    </source>
</evidence>
<dbReference type="InterPro" id="IPR043129">
    <property type="entry name" value="ATPase_NBD"/>
</dbReference>
<protein>
    <recommendedName>
        <fullName evidence="3">Actin-like ATPase domain-containing protein</fullName>
    </recommendedName>
</protein>
<dbReference type="SUPFAM" id="SSF53067">
    <property type="entry name" value="Actin-like ATPase domain"/>
    <property type="match status" value="2"/>
</dbReference>
<gene>
    <name evidence="1" type="ORF">DPMN_110626</name>
</gene>
<dbReference type="EMBL" id="JAIWYP010000004">
    <property type="protein sequence ID" value="KAH3837245.1"/>
    <property type="molecule type" value="Genomic_DNA"/>
</dbReference>
<proteinExistence type="predicted"/>
<dbReference type="Proteomes" id="UP000828390">
    <property type="component" value="Unassembled WGS sequence"/>
</dbReference>
<dbReference type="AlphaFoldDB" id="A0A9D4KCC9"/>
<dbReference type="PANTHER" id="PTHR14187">
    <property type="entry name" value="ALPHA KINASE/ELONGATION FACTOR 2 KINASE"/>
    <property type="match status" value="1"/>
</dbReference>
<keyword evidence="2" id="KW-1185">Reference proteome</keyword>
<evidence type="ECO:0000313" key="1">
    <source>
        <dbReference type="EMBL" id="KAH3837245.1"/>
    </source>
</evidence>
<dbReference type="Gene3D" id="3.30.420.40">
    <property type="match status" value="2"/>
</dbReference>
<dbReference type="PANTHER" id="PTHR14187:SF5">
    <property type="entry name" value="HEAT SHOCK 70 KDA PROTEIN 12A"/>
    <property type="match status" value="1"/>
</dbReference>
<accession>A0A9D4KCC9</accession>
<reference evidence="1" key="1">
    <citation type="journal article" date="2019" name="bioRxiv">
        <title>The Genome of the Zebra Mussel, Dreissena polymorpha: A Resource for Invasive Species Research.</title>
        <authorList>
            <person name="McCartney M.A."/>
            <person name="Auch B."/>
            <person name="Kono T."/>
            <person name="Mallez S."/>
            <person name="Zhang Y."/>
            <person name="Obille A."/>
            <person name="Becker A."/>
            <person name="Abrahante J.E."/>
            <person name="Garbe J."/>
            <person name="Badalamenti J.P."/>
            <person name="Herman A."/>
            <person name="Mangelson H."/>
            <person name="Liachko I."/>
            <person name="Sullivan S."/>
            <person name="Sone E.D."/>
            <person name="Koren S."/>
            <person name="Silverstein K.A.T."/>
            <person name="Beckman K.B."/>
            <person name="Gohl D.M."/>
        </authorList>
    </citation>
    <scope>NUCLEOTIDE SEQUENCE</scope>
    <source>
        <strain evidence="1">Duluth1</strain>
        <tissue evidence="1">Whole animal</tissue>
    </source>
</reference>
<name>A0A9D4KCC9_DREPO</name>
<dbReference type="Gene3D" id="3.90.640.10">
    <property type="entry name" value="Actin, Chain A, domain 4"/>
    <property type="match status" value="1"/>
</dbReference>
<comment type="caution">
    <text evidence="1">The sequence shown here is derived from an EMBL/GenBank/DDBJ whole genome shotgun (WGS) entry which is preliminary data.</text>
</comment>
<reference evidence="1" key="2">
    <citation type="submission" date="2020-11" db="EMBL/GenBank/DDBJ databases">
        <authorList>
            <person name="McCartney M.A."/>
            <person name="Auch B."/>
            <person name="Kono T."/>
            <person name="Mallez S."/>
            <person name="Becker A."/>
            <person name="Gohl D.M."/>
            <person name="Silverstein K.A.T."/>
            <person name="Koren S."/>
            <person name="Bechman K.B."/>
            <person name="Herman A."/>
            <person name="Abrahante J.E."/>
            <person name="Garbe J."/>
        </authorList>
    </citation>
    <scope>NUCLEOTIDE SEQUENCE</scope>
    <source>
        <strain evidence="1">Duluth1</strain>
        <tissue evidence="1">Whole animal</tissue>
    </source>
</reference>
<dbReference type="Gene3D" id="3.30.30.30">
    <property type="match status" value="1"/>
</dbReference>
<sequence length="572" mass="65234">MSFKEFHFLESIPDIIVALDIGRSTSRCALYLGPKRDQHCKDEHSCRTFPCETIPSKMLLNNNVEFMAFGSEAIEIYNNYSEIDKRKYIFFDSFDQMPHSSFTHKTCPEKLTITDKSGKQVSVQKIFTFAIKCLVAKAFKTAFVNYRNSRDDVLCVIALPCDSSNVFKQCVFDAAIQAGMLKDRIRLVSNEQAILTLCQEKTEIAFREVEHVIFVEISRRLTAISIFEIGNNSQLKQQAEVCMVGLGGDCVNREIITFMKDIVGIDVWKTFQTNNSEDFEKLLSDIETMKRNFSKHSMRLHIPKSLQILYEQFSGLSFSQAFIKLPFQHKIRFSLEHNRLIFSKAFIESFFLPIASEMLNKLKTFVFQYFHLQPTVVIIGGFVTNKFIQELVYDDMRDIRVLIPASSDTVVVQGSLQMGRLGRGIEGRITRFSYGIPVAVPFINGVHPIELKKSYDGEDWCENAFAKLIERGQVVRKGDVFTLQVFTTAIDPSLALQPLITELVVSKLRNPSYCIKEEGCAVLGRISRHPPATGWPKLWRGQIELVVGDENFTLKVYNFTTGDTYGTHVDFA</sequence>
<organism evidence="1 2">
    <name type="scientific">Dreissena polymorpha</name>
    <name type="common">Zebra mussel</name>
    <name type="synonym">Mytilus polymorpha</name>
    <dbReference type="NCBI Taxonomy" id="45954"/>
    <lineage>
        <taxon>Eukaryota</taxon>
        <taxon>Metazoa</taxon>
        <taxon>Spiralia</taxon>
        <taxon>Lophotrochozoa</taxon>
        <taxon>Mollusca</taxon>
        <taxon>Bivalvia</taxon>
        <taxon>Autobranchia</taxon>
        <taxon>Heteroconchia</taxon>
        <taxon>Euheterodonta</taxon>
        <taxon>Imparidentia</taxon>
        <taxon>Neoheterodontei</taxon>
        <taxon>Myida</taxon>
        <taxon>Dreissenoidea</taxon>
        <taxon>Dreissenidae</taxon>
        <taxon>Dreissena</taxon>
    </lineage>
</organism>